<reference evidence="2" key="1">
    <citation type="journal article" date="2019" name="Int. J. Syst. Evol. Microbiol.">
        <title>The Global Catalogue of Microorganisms (GCM) 10K type strain sequencing project: providing services to taxonomists for standard genome sequencing and annotation.</title>
        <authorList>
            <consortium name="The Broad Institute Genomics Platform"/>
            <consortium name="The Broad Institute Genome Sequencing Center for Infectious Disease"/>
            <person name="Wu L."/>
            <person name="Ma J."/>
        </authorList>
    </citation>
    <scope>NUCLEOTIDE SEQUENCE [LARGE SCALE GENOMIC DNA]</scope>
    <source>
        <strain evidence="2">KCTC 33522</strain>
    </source>
</reference>
<evidence type="ECO:0000313" key="1">
    <source>
        <dbReference type="EMBL" id="MFD2870170.1"/>
    </source>
</evidence>
<dbReference type="EMBL" id="JBHUOR010000135">
    <property type="protein sequence ID" value="MFD2870170.1"/>
    <property type="molecule type" value="Genomic_DNA"/>
</dbReference>
<accession>A0ABW5Y534</accession>
<dbReference type="RefSeq" id="WP_186439540.1">
    <property type="nucleotide sequence ID" value="NZ_JBHUOR010000135.1"/>
</dbReference>
<comment type="caution">
    <text evidence="1">The sequence shown here is derived from an EMBL/GenBank/DDBJ whole genome shotgun (WGS) entry which is preliminary data.</text>
</comment>
<proteinExistence type="predicted"/>
<keyword evidence="2" id="KW-1185">Reference proteome</keyword>
<protein>
    <submittedName>
        <fullName evidence="1">Uncharacterized protein</fullName>
    </submittedName>
</protein>
<gene>
    <name evidence="1" type="ORF">ACFSY7_16890</name>
</gene>
<evidence type="ECO:0000313" key="2">
    <source>
        <dbReference type="Proteomes" id="UP001597568"/>
    </source>
</evidence>
<name>A0ABW5Y534_9BACL</name>
<sequence length="49" mass="5652">MRCGTKRFTIEYEQDGKRQTTEVQARTMAEARKQVRMTCGGKVIQVKTT</sequence>
<organism evidence="1 2">
    <name type="scientific">Kurthia populi</name>
    <dbReference type="NCBI Taxonomy" id="1562132"/>
    <lineage>
        <taxon>Bacteria</taxon>
        <taxon>Bacillati</taxon>
        <taxon>Bacillota</taxon>
        <taxon>Bacilli</taxon>
        <taxon>Bacillales</taxon>
        <taxon>Caryophanaceae</taxon>
        <taxon>Kurthia</taxon>
    </lineage>
</organism>
<dbReference type="Proteomes" id="UP001597568">
    <property type="component" value="Unassembled WGS sequence"/>
</dbReference>